<proteinExistence type="predicted"/>
<evidence type="ECO:0000256" key="1">
    <source>
        <dbReference type="SAM" id="MobiDB-lite"/>
    </source>
</evidence>
<dbReference type="EMBL" id="CM014087">
    <property type="protein sequence ID" value="TKS76913.1"/>
    <property type="molecule type" value="Genomic_DNA"/>
</dbReference>
<organism evidence="2 3">
    <name type="scientific">Collichthys lucidus</name>
    <name type="common">Big head croaker</name>
    <name type="synonym">Sciaena lucida</name>
    <dbReference type="NCBI Taxonomy" id="240159"/>
    <lineage>
        <taxon>Eukaryota</taxon>
        <taxon>Metazoa</taxon>
        <taxon>Chordata</taxon>
        <taxon>Craniata</taxon>
        <taxon>Vertebrata</taxon>
        <taxon>Euteleostomi</taxon>
        <taxon>Actinopterygii</taxon>
        <taxon>Neopterygii</taxon>
        <taxon>Teleostei</taxon>
        <taxon>Neoteleostei</taxon>
        <taxon>Acanthomorphata</taxon>
        <taxon>Eupercaria</taxon>
        <taxon>Sciaenidae</taxon>
        <taxon>Collichthys</taxon>
    </lineage>
</organism>
<dbReference type="AlphaFoldDB" id="A0A4U5UPF7"/>
<feature type="region of interest" description="Disordered" evidence="1">
    <location>
        <begin position="92"/>
        <end position="127"/>
    </location>
</feature>
<evidence type="ECO:0000313" key="2">
    <source>
        <dbReference type="EMBL" id="TKS76913.1"/>
    </source>
</evidence>
<feature type="compositionally biased region" description="Acidic residues" evidence="1">
    <location>
        <begin position="96"/>
        <end position="109"/>
    </location>
</feature>
<reference evidence="2 3" key="1">
    <citation type="submission" date="2019-01" db="EMBL/GenBank/DDBJ databases">
        <title>Genome Assembly of Collichthys lucidus.</title>
        <authorList>
            <person name="Cai M."/>
            <person name="Xiao S."/>
        </authorList>
    </citation>
    <scope>NUCLEOTIDE SEQUENCE [LARGE SCALE GENOMIC DNA]</scope>
    <source>
        <strain evidence="2">JT15FE1705JMU</strain>
        <tissue evidence="2">Muscle</tissue>
    </source>
</reference>
<dbReference type="Proteomes" id="UP000298787">
    <property type="component" value="Chromosome 10"/>
</dbReference>
<sequence>MIIAGLSVTLRGRLIKAVRYGSHSTTPEPSSRTRSGSVFIRQTCFIFGQSKGSEEVAEQRIKGPVTRLSPPLINQSGVGIVLSQPLGAAHVRMQGEEEEEGGLMVEEEPASQPVSAVDCSSISTANP</sequence>
<gene>
    <name evidence="2" type="ORF">D9C73_011003</name>
</gene>
<evidence type="ECO:0000313" key="3">
    <source>
        <dbReference type="Proteomes" id="UP000298787"/>
    </source>
</evidence>
<accession>A0A4U5UPF7</accession>
<keyword evidence="3" id="KW-1185">Reference proteome</keyword>
<protein>
    <submittedName>
        <fullName evidence="2">Uncharacterized protein</fullName>
    </submittedName>
</protein>
<name>A0A4U5UPF7_COLLU</name>
<feature type="compositionally biased region" description="Polar residues" evidence="1">
    <location>
        <begin position="112"/>
        <end position="127"/>
    </location>
</feature>